<dbReference type="SUPFAM" id="SSF50692">
    <property type="entry name" value="ADC-like"/>
    <property type="match status" value="1"/>
</dbReference>
<gene>
    <name evidence="9" type="ORF">DIC66_11930</name>
</gene>
<dbReference type="OrthoDB" id="9815647at2"/>
<dbReference type="InterPro" id="IPR006657">
    <property type="entry name" value="MoPterin_dinucl-bd_dom"/>
</dbReference>
<evidence type="ECO:0000313" key="9">
    <source>
        <dbReference type="EMBL" id="RFO96718.1"/>
    </source>
</evidence>
<dbReference type="InterPro" id="IPR009010">
    <property type="entry name" value="Asp_de-COase-like_dom_sf"/>
</dbReference>
<dbReference type="Gene3D" id="3.40.50.740">
    <property type="match status" value="2"/>
</dbReference>
<dbReference type="InterPro" id="IPR049032">
    <property type="entry name" value="AhtL-like_N"/>
</dbReference>
<name>A0A3E1RBI0_9BURK</name>
<dbReference type="RefSeq" id="WP_117177441.1">
    <property type="nucleotide sequence ID" value="NZ_QFZK01000006.1"/>
</dbReference>
<dbReference type="InterPro" id="IPR050612">
    <property type="entry name" value="Prok_Mopterin_Oxidored"/>
</dbReference>
<keyword evidence="4" id="KW-0479">Metal-binding</keyword>
<dbReference type="GO" id="GO:0016491">
    <property type="term" value="F:oxidoreductase activity"/>
    <property type="evidence" value="ECO:0007669"/>
    <property type="project" value="UniProtKB-KW"/>
</dbReference>
<dbReference type="Pfam" id="PF21423">
    <property type="entry name" value="AhtL-like_1st"/>
    <property type="match status" value="1"/>
</dbReference>
<dbReference type="GO" id="GO:0043546">
    <property type="term" value="F:molybdopterin cofactor binding"/>
    <property type="evidence" value="ECO:0007669"/>
    <property type="project" value="InterPro"/>
</dbReference>
<evidence type="ECO:0000256" key="3">
    <source>
        <dbReference type="ARBA" id="ARBA00022505"/>
    </source>
</evidence>
<dbReference type="Pfam" id="PF00384">
    <property type="entry name" value="Molybdopterin"/>
    <property type="match status" value="1"/>
</dbReference>
<dbReference type="PANTHER" id="PTHR43742:SF10">
    <property type="entry name" value="TRIMETHYLAMINE-N-OXIDE REDUCTASE 2"/>
    <property type="match status" value="1"/>
</dbReference>
<dbReference type="EMBL" id="QFZK01000006">
    <property type="protein sequence ID" value="RFO96718.1"/>
    <property type="molecule type" value="Genomic_DNA"/>
</dbReference>
<feature type="domain" description="Pyrogallol hydroxytransferase large subunit-like N-terminal" evidence="8">
    <location>
        <begin position="146"/>
        <end position="199"/>
    </location>
</feature>
<keyword evidence="10" id="KW-1185">Reference proteome</keyword>
<evidence type="ECO:0000259" key="6">
    <source>
        <dbReference type="Pfam" id="PF00384"/>
    </source>
</evidence>
<evidence type="ECO:0000256" key="4">
    <source>
        <dbReference type="ARBA" id="ARBA00022723"/>
    </source>
</evidence>
<dbReference type="GO" id="GO:0030151">
    <property type="term" value="F:molybdenum ion binding"/>
    <property type="evidence" value="ECO:0007669"/>
    <property type="project" value="TreeGrafter"/>
</dbReference>
<evidence type="ECO:0000259" key="8">
    <source>
        <dbReference type="Pfam" id="PF21423"/>
    </source>
</evidence>
<evidence type="ECO:0000259" key="7">
    <source>
        <dbReference type="Pfam" id="PF01568"/>
    </source>
</evidence>
<dbReference type="Gene3D" id="2.20.25.340">
    <property type="match status" value="1"/>
</dbReference>
<evidence type="ECO:0000313" key="10">
    <source>
        <dbReference type="Proteomes" id="UP000260665"/>
    </source>
</evidence>
<dbReference type="GO" id="GO:0009061">
    <property type="term" value="P:anaerobic respiration"/>
    <property type="evidence" value="ECO:0007669"/>
    <property type="project" value="TreeGrafter"/>
</dbReference>
<dbReference type="Gene3D" id="3.40.228.10">
    <property type="entry name" value="Dimethylsulfoxide Reductase, domain 2"/>
    <property type="match status" value="1"/>
</dbReference>
<comment type="similarity">
    <text evidence="2">Belongs to the prokaryotic molybdopterin-containing oxidoreductase family.</text>
</comment>
<feature type="domain" description="Molybdopterin oxidoreductase" evidence="6">
    <location>
        <begin position="206"/>
        <end position="710"/>
    </location>
</feature>
<dbReference type="Proteomes" id="UP000260665">
    <property type="component" value="Unassembled WGS sequence"/>
</dbReference>
<dbReference type="InterPro" id="IPR006656">
    <property type="entry name" value="Mopterin_OxRdtase"/>
</dbReference>
<evidence type="ECO:0000256" key="2">
    <source>
        <dbReference type="ARBA" id="ARBA00010312"/>
    </source>
</evidence>
<proteinExistence type="inferred from homology"/>
<organism evidence="9 10">
    <name type="scientific">Rhodoferax lacus</name>
    <dbReference type="NCBI Taxonomy" id="2184758"/>
    <lineage>
        <taxon>Bacteria</taxon>
        <taxon>Pseudomonadati</taxon>
        <taxon>Pseudomonadota</taxon>
        <taxon>Betaproteobacteria</taxon>
        <taxon>Burkholderiales</taxon>
        <taxon>Comamonadaceae</taxon>
        <taxon>Rhodoferax</taxon>
    </lineage>
</organism>
<evidence type="ECO:0000256" key="5">
    <source>
        <dbReference type="ARBA" id="ARBA00023002"/>
    </source>
</evidence>
<dbReference type="GO" id="GO:0016740">
    <property type="term" value="F:transferase activity"/>
    <property type="evidence" value="ECO:0007669"/>
    <property type="project" value="UniProtKB-KW"/>
</dbReference>
<dbReference type="Gene3D" id="2.40.40.20">
    <property type="match status" value="1"/>
</dbReference>
<keyword evidence="9" id="KW-0808">Transferase</keyword>
<comment type="caution">
    <text evidence="9">The sequence shown here is derived from an EMBL/GenBank/DDBJ whole genome shotgun (WGS) entry which is preliminary data.</text>
</comment>
<keyword evidence="5" id="KW-0560">Oxidoreductase</keyword>
<evidence type="ECO:0000256" key="1">
    <source>
        <dbReference type="ARBA" id="ARBA00001942"/>
    </source>
</evidence>
<protein>
    <submittedName>
        <fullName evidence="9">Pyrogallol hydroxytransferase large subunit</fullName>
    </submittedName>
</protein>
<dbReference type="AlphaFoldDB" id="A0A3E1RBI0"/>
<feature type="domain" description="Molybdopterin dinucleotide-binding" evidence="7">
    <location>
        <begin position="885"/>
        <end position="961"/>
    </location>
</feature>
<comment type="cofactor">
    <cofactor evidence="1">
        <name>Mo-bis(molybdopterin guanine dinucleotide)</name>
        <dbReference type="ChEBI" id="CHEBI:60539"/>
    </cofactor>
</comment>
<dbReference type="GO" id="GO:0030288">
    <property type="term" value="C:outer membrane-bounded periplasmic space"/>
    <property type="evidence" value="ECO:0007669"/>
    <property type="project" value="TreeGrafter"/>
</dbReference>
<dbReference type="GO" id="GO:0009055">
    <property type="term" value="F:electron transfer activity"/>
    <property type="evidence" value="ECO:0007669"/>
    <property type="project" value="TreeGrafter"/>
</dbReference>
<accession>A0A3E1RBI0</accession>
<sequence>MKHTKLKIILFVITQVLKGAIKKHAAVRKHVNGRSCVVQIVLKDGSAGRTYTFTNGQVTSKAGIHPNPEVTMLFKDIDTALTFLTPGVTQAEIIHAAKNFRVMVLGPDASVVWFMQLMNLTQTAALEQGIPMPDGTRRFTTNTNGGPLFVYVKDDKIVRMTPIDLDDSDAESWTITARGKQFTPARRGMINPHAQCLKSVVYSEKRILHPMKRVDFDPKGERNPQNRGKSGYVHISWDEAFDLVGGEIQRQKKEHGPGSMALWHGSHHQWGNVGYYLSSLLRFGNLIGFTRVHHNPDSWEGWYWGAQHHYGNSLRVGIPGFYGLVEDCLKEAEMIVFWSSDPETTNGYASGLEGTQRRFWAKELGIEFVHIDPNLNATAQLYGGRWIPIKPGTDPAMAIAIMNVWVTEGIYDKEYVESRTTGFEQWSDYLLGKEDGIPKTPEWQASETGVPARVVRALARQWAKKKTYLAAGGLGAGFGGACRNATGTQWARNMVLLLAMQGLGKPGINFGNLQAGTPLDHNFWFPGYAEGGISGELAHTAGAAHTYCRMPHVLTMNPVKQMVPRQRLPDAIIDGHATGYPWDGFSQEAQLTPFQYPMPGYSKIHMLYRYGTSTFGTINDTGRYVDMFRHDSIEMVVNQSIWMEGDALFADVILPACTSFERADISEWGNSGGYIHHNTDQLNHRIALFQHKCIEPLGESKSDYDIFTGILNRMGTGAMFTEGCSEFDWAKRMFDASDLSKKVKFKDFVKKGYFVIPAEQEKLRSPAYFRWFAEDRHKDVPEPIPLPSQWAGDFAKGLQTQSGKIEFVPSSLLRGDPDNAERPPVNRYIPSWEGNKTTALLHKYPVQMISTHSRFSFHTYGDGKDSTVNDIEDHRILIDGYYYWVMKINPADARARGITQHSLIRVFNDRCSVICAADVSPMMAAGVCKSYESSAEVDLFLDPRFGRVDRGGCVNMLTPKRPQVKGTDGMGSNSCLVEFEPYSLPVEALQRA</sequence>
<dbReference type="Pfam" id="PF01568">
    <property type="entry name" value="Molydop_binding"/>
    <property type="match status" value="1"/>
</dbReference>
<reference evidence="9 10" key="1">
    <citation type="submission" date="2018-05" db="EMBL/GenBank/DDBJ databases">
        <title>Rhodoferax soyangensis sp.nov., isolated from an oligotrophic freshwater lake.</title>
        <authorList>
            <person name="Park M."/>
        </authorList>
    </citation>
    <scope>NUCLEOTIDE SEQUENCE [LARGE SCALE GENOMIC DNA]</scope>
    <source>
        <strain evidence="9 10">IMCC26218</strain>
    </source>
</reference>
<dbReference type="PANTHER" id="PTHR43742">
    <property type="entry name" value="TRIMETHYLAMINE-N-OXIDE REDUCTASE"/>
    <property type="match status" value="1"/>
</dbReference>
<keyword evidence="3" id="KW-0500">Molybdenum</keyword>
<dbReference type="SUPFAM" id="SSF53706">
    <property type="entry name" value="Formate dehydrogenase/DMSO reductase, domains 1-3"/>
    <property type="match status" value="1"/>
</dbReference>